<feature type="compositionally biased region" description="Basic and acidic residues" evidence="1">
    <location>
        <begin position="982"/>
        <end position="991"/>
    </location>
</feature>
<accession>A0AAW0BDZ9</accession>
<feature type="compositionally biased region" description="Polar residues" evidence="1">
    <location>
        <begin position="971"/>
        <end position="981"/>
    </location>
</feature>
<feature type="region of interest" description="Disordered" evidence="1">
    <location>
        <begin position="938"/>
        <end position="991"/>
    </location>
</feature>
<reference evidence="3 4" key="1">
    <citation type="submission" date="2024-01" db="EMBL/GenBank/DDBJ databases">
        <title>A draft genome for a cacao thread blight-causing isolate of Paramarasmius palmivorus.</title>
        <authorList>
            <person name="Baruah I.K."/>
            <person name="Bukari Y."/>
            <person name="Amoako-Attah I."/>
            <person name="Meinhardt L.W."/>
            <person name="Bailey B.A."/>
            <person name="Cohen S.P."/>
        </authorList>
    </citation>
    <scope>NUCLEOTIDE SEQUENCE [LARGE SCALE GENOMIC DNA]</scope>
    <source>
        <strain evidence="3 4">GH-12</strain>
    </source>
</reference>
<evidence type="ECO:0000256" key="1">
    <source>
        <dbReference type="SAM" id="MobiDB-lite"/>
    </source>
</evidence>
<proteinExistence type="predicted"/>
<feature type="compositionally biased region" description="Basic and acidic residues" evidence="1">
    <location>
        <begin position="950"/>
        <end position="970"/>
    </location>
</feature>
<organism evidence="3 4">
    <name type="scientific">Paramarasmius palmivorus</name>
    <dbReference type="NCBI Taxonomy" id="297713"/>
    <lineage>
        <taxon>Eukaryota</taxon>
        <taxon>Fungi</taxon>
        <taxon>Dikarya</taxon>
        <taxon>Basidiomycota</taxon>
        <taxon>Agaricomycotina</taxon>
        <taxon>Agaricomycetes</taxon>
        <taxon>Agaricomycetidae</taxon>
        <taxon>Agaricales</taxon>
        <taxon>Marasmiineae</taxon>
        <taxon>Marasmiaceae</taxon>
        <taxon>Paramarasmius</taxon>
    </lineage>
</organism>
<feature type="transmembrane region" description="Helical" evidence="2">
    <location>
        <begin position="47"/>
        <end position="77"/>
    </location>
</feature>
<protein>
    <submittedName>
        <fullName evidence="3">Uncharacterized protein</fullName>
    </submittedName>
</protein>
<keyword evidence="4" id="KW-1185">Reference proteome</keyword>
<comment type="caution">
    <text evidence="3">The sequence shown here is derived from an EMBL/GenBank/DDBJ whole genome shotgun (WGS) entry which is preliminary data.</text>
</comment>
<dbReference type="AlphaFoldDB" id="A0AAW0BDZ9"/>
<evidence type="ECO:0000313" key="4">
    <source>
        <dbReference type="Proteomes" id="UP001383192"/>
    </source>
</evidence>
<dbReference type="EMBL" id="JAYKXP010000137">
    <property type="protein sequence ID" value="KAK7023531.1"/>
    <property type="molecule type" value="Genomic_DNA"/>
</dbReference>
<keyword evidence="2" id="KW-1133">Transmembrane helix</keyword>
<sequence>MSCTCQDKPDNFGGVLSGGIQNVSALLPLLGTEQCERHTGSALEKGWLYASATVLSLFGCLGIAKVGVATLLATLVIGPFYGMKWLSDAGFSTRGSVSSMVTLDRETGQYGAEAALKKLLKDKHIDDVNSVKGVSFSTVKKVEAASIKARGDGLTESLRVMKLRMIRRIHRIVEMSLVWMQAEKKHGLEADQSKDVLERRICNRIDLQSKPNSWRWRRSSKPPSDAERAIGEVNSPVFPFFNDSLSSLSPLSSMQPEPKNSLPIEDSEVQRLCDLLKTDWGLLLDQIIIFVSIPMIVAGYVGCFSLVGQSEATGAPYLWLGLESVLSIIRMFLWGWNPGWDEGTGLTLSLKLKETENIFPRVTSPCHAEELGLTGEKSLHTFILQTEADFLRSAAACIGPLQRFESSAPIALFYSILIKNRRKCLYTTVSLANSRRSITFTTDEKHPTIFATTIMTNPLTGTVSANAGERALPGVDPFIDTDLYRQVVTHSRLLNHRLFCGRLDHNLFVKWNLISSHQPQDADSRACEFNKSLHDIEGRYIDVRLRRILKSQIYLSRGIILATRHVLDSPSGASWDSRYPRSLHDEILLLAESFLLECMIWEEERPVGNEKECIQAMQLRVSKEKEEAITRYRAYSWDTLDGIEHHMAEDWNRALHLLIQLRISENHRTRVTPFLEAWKHLRISAIVENYPLSFWHRKPLAAIMRHSRHSDMESHLSRLLNHMFLRVYHITTADLRSIISTGFLRRDLRPESTLRGPYVHAAGIDALKDDQDWRHVTSLQLSEELLQKVLGRCIDIGEDENEDVKEARRYILPPYITTLIVVETASSSHLQQELTKLAKSNPTSIHTHHPMQITCAIQSDQTSFPEILAWTKQDSGLDEVSFDMSDVPPGCGEVLISAVPLKASGRTETYWLDYETNPFSHTWEIHGPVNIQWTPEERDSSVMQTGSSHENPKGDDKAREKTMEDPEHQRLSSMGQHSSRSAHIEDTETGD</sequence>
<keyword evidence="2" id="KW-0812">Transmembrane</keyword>
<dbReference type="Proteomes" id="UP001383192">
    <property type="component" value="Unassembled WGS sequence"/>
</dbReference>
<keyword evidence="2" id="KW-0472">Membrane</keyword>
<evidence type="ECO:0000313" key="3">
    <source>
        <dbReference type="EMBL" id="KAK7023531.1"/>
    </source>
</evidence>
<evidence type="ECO:0000256" key="2">
    <source>
        <dbReference type="SAM" id="Phobius"/>
    </source>
</evidence>
<gene>
    <name evidence="3" type="ORF">VNI00_016682</name>
</gene>
<name>A0AAW0BDZ9_9AGAR</name>